<dbReference type="GeneID" id="13444470"/>
<dbReference type="Gene3D" id="2.130.10.30">
    <property type="entry name" value="Regulator of chromosome condensation 1/beta-lactamase-inhibitor protein II"/>
    <property type="match status" value="3"/>
</dbReference>
<dbReference type="InterPro" id="IPR051210">
    <property type="entry name" value="Ub_ligase/GEF_domain"/>
</dbReference>
<feature type="region of interest" description="Disordered" evidence="2">
    <location>
        <begin position="2104"/>
        <end position="2209"/>
    </location>
</feature>
<dbReference type="OrthoDB" id="5370059at2759"/>
<evidence type="ECO:0000313" key="3">
    <source>
        <dbReference type="EMBL" id="CBZ51840.1"/>
    </source>
</evidence>
<feature type="compositionally biased region" description="Basic and acidic residues" evidence="2">
    <location>
        <begin position="2180"/>
        <end position="2201"/>
    </location>
</feature>
<keyword evidence="4" id="KW-1185">Reference proteome</keyword>
<gene>
    <name evidence="3" type="ORF">NCLIV_016320</name>
</gene>
<feature type="region of interest" description="Disordered" evidence="2">
    <location>
        <begin position="245"/>
        <end position="267"/>
    </location>
</feature>
<feature type="compositionally biased region" description="Basic and acidic residues" evidence="2">
    <location>
        <begin position="2742"/>
        <end position="2752"/>
    </location>
</feature>
<protein>
    <submittedName>
        <fullName evidence="3">Uncharacterized protein</fullName>
    </submittedName>
</protein>
<evidence type="ECO:0000256" key="2">
    <source>
        <dbReference type="SAM" id="MobiDB-lite"/>
    </source>
</evidence>
<feature type="region of interest" description="Disordered" evidence="2">
    <location>
        <begin position="156"/>
        <end position="209"/>
    </location>
</feature>
<feature type="region of interest" description="Disordered" evidence="2">
    <location>
        <begin position="1953"/>
        <end position="1987"/>
    </location>
</feature>
<feature type="compositionally biased region" description="Basic and acidic residues" evidence="2">
    <location>
        <begin position="727"/>
        <end position="737"/>
    </location>
</feature>
<feature type="compositionally biased region" description="Basic and acidic residues" evidence="2">
    <location>
        <begin position="1076"/>
        <end position="1087"/>
    </location>
</feature>
<dbReference type="PANTHER" id="PTHR22870:SF408">
    <property type="entry name" value="OS09G0560450 PROTEIN"/>
    <property type="match status" value="1"/>
</dbReference>
<proteinExistence type="predicted"/>
<feature type="region of interest" description="Disordered" evidence="2">
    <location>
        <begin position="2654"/>
        <end position="2673"/>
    </location>
</feature>
<feature type="region of interest" description="Disordered" evidence="2">
    <location>
        <begin position="948"/>
        <end position="980"/>
    </location>
</feature>
<organism evidence="3 4">
    <name type="scientific">Neospora caninum (strain Liverpool)</name>
    <dbReference type="NCBI Taxonomy" id="572307"/>
    <lineage>
        <taxon>Eukaryota</taxon>
        <taxon>Sar</taxon>
        <taxon>Alveolata</taxon>
        <taxon>Apicomplexa</taxon>
        <taxon>Conoidasida</taxon>
        <taxon>Coccidia</taxon>
        <taxon>Eucoccidiorida</taxon>
        <taxon>Eimeriorina</taxon>
        <taxon>Sarcocystidae</taxon>
        <taxon>Neospora</taxon>
    </lineage>
</organism>
<dbReference type="SUPFAM" id="SSF50985">
    <property type="entry name" value="RCC1/BLIP-II"/>
    <property type="match status" value="1"/>
</dbReference>
<dbReference type="EMBL" id="FR823387">
    <property type="protein sequence ID" value="CBZ51840.1"/>
    <property type="molecule type" value="Genomic_DNA"/>
</dbReference>
<feature type="compositionally biased region" description="Basic and acidic residues" evidence="2">
    <location>
        <begin position="967"/>
        <end position="980"/>
    </location>
</feature>
<dbReference type="InterPro" id="IPR009091">
    <property type="entry name" value="RCC1/BLIP-II"/>
</dbReference>
<feature type="region of interest" description="Disordered" evidence="2">
    <location>
        <begin position="1042"/>
        <end position="1087"/>
    </location>
</feature>
<dbReference type="InParanoid" id="F0VDP7"/>
<feature type="compositionally biased region" description="Basic and acidic residues" evidence="2">
    <location>
        <begin position="2113"/>
        <end position="2125"/>
    </location>
</feature>
<dbReference type="Pfam" id="PF13540">
    <property type="entry name" value="RCC1_2"/>
    <property type="match status" value="1"/>
</dbReference>
<feature type="region of interest" description="Disordered" evidence="2">
    <location>
        <begin position="713"/>
        <end position="737"/>
    </location>
</feature>
<dbReference type="eggNOG" id="KOG1426">
    <property type="taxonomic scope" value="Eukaryota"/>
</dbReference>
<feature type="compositionally biased region" description="Low complexity" evidence="2">
    <location>
        <begin position="1953"/>
        <end position="1962"/>
    </location>
</feature>
<evidence type="ECO:0000313" key="4">
    <source>
        <dbReference type="Proteomes" id="UP000007494"/>
    </source>
</evidence>
<sequence>MGQCATKNGGVRGAGAPHLSQAFRGAPDSFSFDEDEPDEACLLSLHRSVLHNLNVSLWSGLLFNASGAHRRMYWVVDFGDPLSPQLIRPEAEAKWDLLHRTLRPLSQAERVRRLPELPTLAWFQLLVFYEAEASKLLQVLTEALTAKDWERTLSDEPNATLLNATHPAREREDKECESGREGDGPKRMDGAEDTLGSACPAGEPQPCREKARVVGDGGLRAPSFVKLGSGKARVVGDGGLRAPSFVKLGSDDRGQDAERRSEAEEEREQRRKIAFLSNAFAQWSAAMHRSYLLSQHLSWLTSIVAHALTTPGLRKLLALALYDYYTEERPRLGFRQPRSEVEMDDEVRAALNRIVAEQLDQEPEERENWGAESVKKKKSSRICRSGARDGSMTWDAGMSTRGRFSATRTPEMASPEEGTHGVHREKDCFDVYGYLGLQRVAQAVKDYVDLKRIETDTLHLDVLDWAVAGFEFKGVVFVLVHDQEFWSAVRTEFRCCQVLRAAARPTDVHLAAKCGRLCAVEGFGLRVLASPLVPHCVEPVDSPLPYAIAGDLLLKAINSARTQPPISHVLRVPNPQNQLSLYAPRFQALASGLTPYAAVTEELMALGPPHLWWKFAQIAREASAGTSLLSRRMSLFSASRRRLSYPAERLGPCGAAREAEIRKQLLPVLAAYVQDAHRGISRRFLYDFWALSRTAPPPQSGCLGRLLRIAGEPRRPSQTEASARARTARERNGAETRRDASLVNARTLEGCRRGGTLTIVKEYDPLPAAGEGLSNHPEFAIIFDGTSWTRPAIVQLQNGDMDPALKQAAELFGCSQNDILPYHPLDETIGEEQDDFAWAFGHKCSIWTFAKGPKIGCGPDIRSAGQAPKVGTAKDYFQVDTIGRVYPHLEGSNDSTRSLLRMCLPWSSSKFVISLAPRARTIRPETYLLFPLIMPDLRREAEAPNASVFHPSPLGSLSPASLNGEGSPERRGREEAGPAALERPDAAVHHRILAVLRQHVSFLRHGGHLRKIIHHFGSNVGLTLWLLWMEVELRVHKRVAETETVGDRSAPRRASGLALRSPRRAEHSVTFAAPGTDEKASLESREGTWRSADPSRLEEARLLHRADQLVRELVACEIVATAVKRVVRMYTSELPDRPLPFVYAVEALLPVLFRPELWWRQVEKMLPNERRNMRHHESCLMVALWLSVLEARSVPTTLAHCLMHALNVEFSSSFLYIISTVPESDDTDWFGRIQAMVQRQHGSDARRREAGKRTEAKVLAGLLRRRDEKGEEQDADSAEDELVDVAKANAVMSLNTFVLSQNEGALDDLTDEPEEENRERREERVESSVHAVDVAAKRLLSLDVGDLYHASSMLVRAHFKRLELLPTEEAIATELLLLHGLREHLTPAPLLLEMRRQSVACARRISRAVAPRAASFLAASTFHLGARLSPSSPSPRAAWPQAEGVLVPRPEKFDSFIGRLLANNVAYAHDSAMAQYRLLVLRRFLEQEGRRDDATHPLALHTLTSPKASVFSPFRLVSTRFSADGAALDRTANREGVERAGQRDKEALPEVLNSVTRGRHGEAERRRVGNKTLSETIEKGDEEGDETAFAQRIRARLSVETDAELADYLTPMQLGMLDGCRLLRSLSEAGSSTRVTTLYAGHTMLTWTLILISQAGVDEAGYTCLLGRCVRYFAAVEEVIRSVFAPEIEIVISLLALRGLVALWNGALDAAKDLFVEALLLLFDAWGDPRLYGGRGHPFLLFLSWTLSLFAYLARDAPRLRAYAAIFRAARLFYPSCPLSLAAPRHVPAAQQHRQRAGLLALASPRGDSLAGDRAEAADPHVKAFEAYKAWWTGGAQPGACQAACDQFVKSTILYNFALVANDLRTWMAATHPANGITFDQTVDMRNKPVGISPHGSRCGTAVQDKLATDAAFTRGVDMAVINYDAGGRVPQSALAGRVLSFGSNVSGQLGLGLPTAPAPGGREAGDLRSAERAEATSPAGGESEDAGDALESCLRAYDDAARRGVDVWWTPQPSVVSALKDVPVAVCSCGFFHNAAIDIAGRLWTWGTNTEGQIGAGFHHYADVPRGNRLEAMSSFSWNAAESELLECADFDVRPYRLFTRRDASRPVGPRDGQEPARSPREAPRFAPAQDVSGHKNNSPAAEADTPERGGAAPAVEKGDRDQKARKSRPRRPFFVAYSRDHKPPRNGEDDPERGEKDQEASQSSLASDGLRRYAVTASVPTLVAISSAPATRFAQIAEIRCGPDQCAALSDEQILWVWGRGASGELGLSPAYLAMLWRRPAPALGSTTAAGAPDNWLAALDAGAAVQGSDGDQAVGKARRNSEKKETFFSEWQAQGGKAALGPDLKKKQESNAGYKKLVQTLQTSTARDGCVATPTRLRILQFGDFSHFQAKMEEWNLWGEWHKNFSLVTLRRTDLGDDLIATVPDQLLHSVPTPSEEVLVLDIAFGRAHTLCVDISNNLLTWGSGQEGQIAIESACEPEESPATHAHAVVRPRAGLAELAQKGASEKRHNAREVSSVAEGEDVVSPLPTPARTTPCFHGRRLTRGRRARVVAAGGNVSAAVDEDGAVWVWGSNADGLLSLPLDHLRGATPQRMDLLNVKAVSASISPDGKRLAVCTNNGEVLMWGRLPRDTPHATALGRCRERGRVGAFGPRSGCRSPAGNATATPCTPRRPRLANLAEKPRVSTSLETVATRIEYPKDMDAAALTPGPLTKEHEAPASVFLKNFNTAPPTPHPSLPSERTKRLKESKP</sequence>
<feature type="region of interest" description="Disordered" evidence="2">
    <location>
        <begin position="1305"/>
        <end position="1325"/>
    </location>
</feature>
<dbReference type="OMA" id="HESCLMV"/>
<feature type="region of interest" description="Disordered" evidence="2">
    <location>
        <begin position="2506"/>
        <end position="2537"/>
    </location>
</feature>
<dbReference type="Proteomes" id="UP000007494">
    <property type="component" value="Chromosome VI"/>
</dbReference>
<dbReference type="RefSeq" id="XP_003881873.1">
    <property type="nucleotide sequence ID" value="XM_003881824.1"/>
</dbReference>
<evidence type="ECO:0000256" key="1">
    <source>
        <dbReference type="ARBA" id="ARBA00022737"/>
    </source>
</evidence>
<keyword evidence="1" id="KW-0677">Repeat</keyword>
<feature type="compositionally biased region" description="Basic and acidic residues" evidence="2">
    <location>
        <begin position="167"/>
        <end position="190"/>
    </location>
</feature>
<accession>F0VDP7</accession>
<name>F0VDP7_NEOCL</name>
<dbReference type="PANTHER" id="PTHR22870">
    <property type="entry name" value="REGULATOR OF CHROMOSOME CONDENSATION"/>
    <property type="match status" value="1"/>
</dbReference>
<feature type="compositionally biased region" description="Basic and acidic residues" evidence="2">
    <location>
        <begin position="1964"/>
        <end position="1975"/>
    </location>
</feature>
<feature type="compositionally biased region" description="Basic and acidic residues" evidence="2">
    <location>
        <begin position="249"/>
        <end position="267"/>
    </location>
</feature>
<feature type="compositionally biased region" description="Low complexity" evidence="2">
    <location>
        <begin position="951"/>
        <end position="966"/>
    </location>
</feature>
<feature type="region of interest" description="Disordered" evidence="2">
    <location>
        <begin position="2712"/>
        <end position="2752"/>
    </location>
</feature>
<dbReference type="VEuPathDB" id="ToxoDB:NCLIV_016320"/>
<feature type="compositionally biased region" description="Acidic residues" evidence="2">
    <location>
        <begin position="1305"/>
        <end position="1316"/>
    </location>
</feature>
<reference evidence="4" key="1">
    <citation type="journal article" date="2012" name="PLoS Pathog.">
        <title>Comparative genomics of the apicomplexan parasites Toxoplasma gondii and Neospora caninum: Coccidia differing in host range and transmission strategy.</title>
        <authorList>
            <person name="Reid A.J."/>
            <person name="Vermont S.J."/>
            <person name="Cotton J.A."/>
            <person name="Harris D."/>
            <person name="Hill-Cawthorne G.A."/>
            <person name="Konen-Waisman S."/>
            <person name="Latham S.M."/>
            <person name="Mourier T."/>
            <person name="Norton R."/>
            <person name="Quail M.A."/>
            <person name="Sanders M."/>
            <person name="Shanmugam D."/>
            <person name="Sohal A."/>
            <person name="Wasmuth J.D."/>
            <person name="Brunk B."/>
            <person name="Grigg M.E."/>
            <person name="Howard J.C."/>
            <person name="Parkinson J."/>
            <person name="Roos D.S."/>
            <person name="Trees A.J."/>
            <person name="Berriman M."/>
            <person name="Pain A."/>
            <person name="Wastling J.M."/>
        </authorList>
    </citation>
    <scope>NUCLEOTIDE SEQUENCE [LARGE SCALE GENOMIC DNA]</scope>
    <source>
        <strain evidence="4">Liverpool</strain>
    </source>
</reference>